<evidence type="ECO:0000313" key="5">
    <source>
        <dbReference type="EMBL" id="JAV20718.1"/>
    </source>
</evidence>
<evidence type="ECO:0000256" key="2">
    <source>
        <dbReference type="ARBA" id="ARBA00023242"/>
    </source>
</evidence>
<feature type="compositionally biased region" description="Acidic residues" evidence="3">
    <location>
        <begin position="44"/>
        <end position="56"/>
    </location>
</feature>
<proteinExistence type="predicted"/>
<dbReference type="AlphaFoldDB" id="A0A1Q3EZQ6"/>
<reference evidence="5" key="1">
    <citation type="submission" date="2017-01" db="EMBL/GenBank/DDBJ databases">
        <title>A deep insight into the sialotranscriptome of adult male and female Cluex tarsalis mosquitoes.</title>
        <authorList>
            <person name="Ribeiro J.M."/>
            <person name="Moreira F."/>
            <person name="Bernard K.A."/>
            <person name="Calvo E."/>
        </authorList>
    </citation>
    <scope>NUCLEOTIDE SEQUENCE</scope>
    <source>
        <strain evidence="5">Kern County</strain>
        <tissue evidence="5">Salivary glands</tissue>
    </source>
</reference>
<keyword evidence="2" id="KW-0539">Nucleus</keyword>
<dbReference type="PANTHER" id="PTHR21686">
    <property type="entry name" value="DEOXYNUCLEOTIDYLTRANSFERASE TERMINAL-INTERACTING PROTEIN 2"/>
    <property type="match status" value="1"/>
</dbReference>
<feature type="domain" description="Fcf2 pre-rRNA processing C-terminal" evidence="4">
    <location>
        <begin position="164"/>
        <end position="257"/>
    </location>
</feature>
<comment type="subcellular location">
    <subcellularLocation>
        <location evidence="1">Nucleus</location>
        <location evidence="1">Nucleolus</location>
    </subcellularLocation>
</comment>
<accession>A0A1Q3EZQ6</accession>
<evidence type="ECO:0000256" key="3">
    <source>
        <dbReference type="SAM" id="MobiDB-lite"/>
    </source>
</evidence>
<dbReference type="InterPro" id="IPR039883">
    <property type="entry name" value="Fcf2/DNTTIP2"/>
</dbReference>
<feature type="region of interest" description="Disordered" evidence="3">
    <location>
        <begin position="1"/>
        <end position="67"/>
    </location>
</feature>
<evidence type="ECO:0000259" key="4">
    <source>
        <dbReference type="Pfam" id="PF08698"/>
    </source>
</evidence>
<dbReference type="GO" id="GO:0006396">
    <property type="term" value="P:RNA processing"/>
    <property type="evidence" value="ECO:0007669"/>
    <property type="project" value="TreeGrafter"/>
</dbReference>
<evidence type="ECO:0000256" key="1">
    <source>
        <dbReference type="ARBA" id="ARBA00004604"/>
    </source>
</evidence>
<dbReference type="PANTHER" id="PTHR21686:SF12">
    <property type="entry name" value="DEOXYNUCLEOTIDYLTRANSFERASE TERMINAL-INTERACTING PROTEIN 2"/>
    <property type="match status" value="1"/>
</dbReference>
<sequence>MDLFTIDTAGAGSADCGESFRPVLLPSSGRNSSRCQQKTTSQQDSEDDDGEDDDDYGGLPPPSKDIFEILGASPATATSSKSQRSTTELLFREDLNASKESTLLQKARYSSRMDATSVQELALTDVDAHMKTAVVTPAIEKQKNLATLSMTDRQRKELDRKERAKTKGSNWFNLAAPELTEETKNELELIRMRSVLDPKRFYKRSEMKTLPKYFQIGKVVDSPLDYYNERGTKKTKAKTLVDELLEDAEFQRYNKRKYAEALEKRKKKAYVKATMKMKKLKKKKK</sequence>
<organism evidence="5">
    <name type="scientific">Culex tarsalis</name>
    <name type="common">Encephalitis mosquito</name>
    <dbReference type="NCBI Taxonomy" id="7177"/>
    <lineage>
        <taxon>Eukaryota</taxon>
        <taxon>Metazoa</taxon>
        <taxon>Ecdysozoa</taxon>
        <taxon>Arthropoda</taxon>
        <taxon>Hexapoda</taxon>
        <taxon>Insecta</taxon>
        <taxon>Pterygota</taxon>
        <taxon>Neoptera</taxon>
        <taxon>Endopterygota</taxon>
        <taxon>Diptera</taxon>
        <taxon>Nematocera</taxon>
        <taxon>Culicoidea</taxon>
        <taxon>Culicidae</taxon>
        <taxon>Culicinae</taxon>
        <taxon>Culicini</taxon>
        <taxon>Culex</taxon>
        <taxon>Culex</taxon>
    </lineage>
</organism>
<feature type="compositionally biased region" description="Polar residues" evidence="3">
    <location>
        <begin position="28"/>
        <end position="40"/>
    </location>
</feature>
<dbReference type="Pfam" id="PF08698">
    <property type="entry name" value="Fcf2"/>
    <property type="match status" value="1"/>
</dbReference>
<dbReference type="InterPro" id="IPR014810">
    <property type="entry name" value="Fcf2_C"/>
</dbReference>
<name>A0A1Q3EZQ6_CULTA</name>
<dbReference type="GO" id="GO:0005730">
    <property type="term" value="C:nucleolus"/>
    <property type="evidence" value="ECO:0007669"/>
    <property type="project" value="UniProtKB-SubCell"/>
</dbReference>
<protein>
    <submittedName>
        <fullName evidence="5">Putative rrna-processing protein fcf2</fullName>
    </submittedName>
</protein>
<dbReference type="EMBL" id="GFDL01014327">
    <property type="protein sequence ID" value="JAV20718.1"/>
    <property type="molecule type" value="Transcribed_RNA"/>
</dbReference>
<dbReference type="GO" id="GO:0003723">
    <property type="term" value="F:RNA binding"/>
    <property type="evidence" value="ECO:0007669"/>
    <property type="project" value="TreeGrafter"/>
</dbReference>